<evidence type="ECO:0000256" key="4">
    <source>
        <dbReference type="ARBA" id="ARBA00012438"/>
    </source>
</evidence>
<comment type="catalytic activity">
    <reaction evidence="1">
        <text>ATP + protein L-histidine = ADP + protein N-phospho-L-histidine.</text>
        <dbReference type="EC" id="2.7.13.3"/>
    </reaction>
</comment>
<dbReference type="Pfam" id="PF13426">
    <property type="entry name" value="PAS_9"/>
    <property type="match status" value="1"/>
</dbReference>
<dbReference type="Proteomes" id="UP000010471">
    <property type="component" value="Chromosome"/>
</dbReference>
<feature type="modified residue" description="4-aspartylphosphate" evidence="14">
    <location>
        <position position="972"/>
    </location>
</feature>
<evidence type="ECO:0000259" key="19">
    <source>
        <dbReference type="PROSITE" id="PS50113"/>
    </source>
</evidence>
<gene>
    <name evidence="20" type="ORF">Mic7113_2949</name>
</gene>
<evidence type="ECO:0000256" key="3">
    <source>
        <dbReference type="ARBA" id="ARBA00006402"/>
    </source>
</evidence>
<dbReference type="OrthoDB" id="415806at2"/>
<evidence type="ECO:0000256" key="11">
    <source>
        <dbReference type="ARBA" id="ARBA00023136"/>
    </source>
</evidence>
<keyword evidence="12" id="KW-0131">Cell cycle</keyword>
<evidence type="ECO:0000259" key="18">
    <source>
        <dbReference type="PROSITE" id="PS50112"/>
    </source>
</evidence>
<dbReference type="FunFam" id="1.10.287.130:FF:000038">
    <property type="entry name" value="Sensory transduction histidine kinase"/>
    <property type="match status" value="1"/>
</dbReference>
<keyword evidence="9" id="KW-0067">ATP-binding</keyword>
<evidence type="ECO:0000256" key="12">
    <source>
        <dbReference type="ARBA" id="ARBA00023306"/>
    </source>
</evidence>
<evidence type="ECO:0000256" key="15">
    <source>
        <dbReference type="SAM" id="Coils"/>
    </source>
</evidence>
<name>K9WG28_9CYAN</name>
<dbReference type="InterPro" id="IPR003661">
    <property type="entry name" value="HisK_dim/P_dom"/>
</dbReference>
<dbReference type="InterPro" id="IPR011006">
    <property type="entry name" value="CheY-like_superfamily"/>
</dbReference>
<evidence type="ECO:0000256" key="7">
    <source>
        <dbReference type="ARBA" id="ARBA00022741"/>
    </source>
</evidence>
<dbReference type="SMART" id="SM00091">
    <property type="entry name" value="PAS"/>
    <property type="match status" value="3"/>
</dbReference>
<dbReference type="SUPFAM" id="SSF47384">
    <property type="entry name" value="Homodimeric domain of signal transducing histidine kinase"/>
    <property type="match status" value="1"/>
</dbReference>
<dbReference type="InterPro" id="IPR001610">
    <property type="entry name" value="PAC"/>
</dbReference>
<proteinExistence type="inferred from homology"/>
<dbReference type="InterPro" id="IPR013656">
    <property type="entry name" value="PAS_4"/>
</dbReference>
<dbReference type="SUPFAM" id="SSF52172">
    <property type="entry name" value="CheY-like"/>
    <property type="match status" value="2"/>
</dbReference>
<evidence type="ECO:0000256" key="2">
    <source>
        <dbReference type="ARBA" id="ARBA00004370"/>
    </source>
</evidence>
<dbReference type="PANTHER" id="PTHR45339:SF1">
    <property type="entry name" value="HYBRID SIGNAL TRANSDUCTION HISTIDINE KINASE J"/>
    <property type="match status" value="1"/>
</dbReference>
<dbReference type="PROSITE" id="PS50113">
    <property type="entry name" value="PAC"/>
    <property type="match status" value="2"/>
</dbReference>
<dbReference type="InterPro" id="IPR005467">
    <property type="entry name" value="His_kinase_dom"/>
</dbReference>
<evidence type="ECO:0000259" key="17">
    <source>
        <dbReference type="PROSITE" id="PS50110"/>
    </source>
</evidence>
<organism evidence="20 21">
    <name type="scientific">Allocoleopsis franciscana PCC 7113</name>
    <dbReference type="NCBI Taxonomy" id="1173027"/>
    <lineage>
        <taxon>Bacteria</taxon>
        <taxon>Bacillati</taxon>
        <taxon>Cyanobacteriota</taxon>
        <taxon>Cyanophyceae</taxon>
        <taxon>Coleofasciculales</taxon>
        <taxon>Coleofasciculaceae</taxon>
        <taxon>Allocoleopsis</taxon>
        <taxon>Allocoleopsis franciscana</taxon>
    </lineage>
</organism>
<accession>K9WG28</accession>
<comment type="subcellular location">
    <subcellularLocation>
        <location evidence="2">Membrane</location>
    </subcellularLocation>
</comment>
<dbReference type="PANTHER" id="PTHR45339">
    <property type="entry name" value="HYBRID SIGNAL TRANSDUCTION HISTIDINE KINASE J"/>
    <property type="match status" value="1"/>
</dbReference>
<dbReference type="RefSeq" id="WP_015182873.1">
    <property type="nucleotide sequence ID" value="NC_019738.1"/>
</dbReference>
<dbReference type="STRING" id="1173027.Mic7113_2949"/>
<evidence type="ECO:0000256" key="13">
    <source>
        <dbReference type="ARBA" id="ARBA00074306"/>
    </source>
</evidence>
<dbReference type="Gene3D" id="3.40.50.2300">
    <property type="match status" value="2"/>
</dbReference>
<comment type="similarity">
    <text evidence="3">In the N-terminal section; belongs to the phytochrome family.</text>
</comment>
<dbReference type="InterPro" id="IPR035965">
    <property type="entry name" value="PAS-like_dom_sf"/>
</dbReference>
<evidence type="ECO:0000313" key="21">
    <source>
        <dbReference type="Proteomes" id="UP000010471"/>
    </source>
</evidence>
<dbReference type="SMART" id="SM00388">
    <property type="entry name" value="HisKA"/>
    <property type="match status" value="1"/>
</dbReference>
<keyword evidence="8" id="KW-0418">Kinase</keyword>
<dbReference type="PROSITE" id="PS50110">
    <property type="entry name" value="RESPONSE_REGULATORY"/>
    <property type="match status" value="2"/>
</dbReference>
<dbReference type="NCBIfam" id="TIGR00229">
    <property type="entry name" value="sensory_box"/>
    <property type="match status" value="2"/>
</dbReference>
<dbReference type="EC" id="2.7.13.3" evidence="4"/>
<dbReference type="SUPFAM" id="SSF55874">
    <property type="entry name" value="ATPase domain of HSP90 chaperone/DNA topoisomerase II/histidine kinase"/>
    <property type="match status" value="1"/>
</dbReference>
<dbReference type="Gene3D" id="3.30.450.20">
    <property type="entry name" value="PAS domain"/>
    <property type="match status" value="3"/>
</dbReference>
<evidence type="ECO:0000256" key="5">
    <source>
        <dbReference type="ARBA" id="ARBA00022553"/>
    </source>
</evidence>
<dbReference type="Pfam" id="PF02518">
    <property type="entry name" value="HATPase_c"/>
    <property type="match status" value="1"/>
</dbReference>
<dbReference type="PROSITE" id="PS50112">
    <property type="entry name" value="PAS"/>
    <property type="match status" value="1"/>
</dbReference>
<dbReference type="EMBL" id="CP003630">
    <property type="protein sequence ID" value="AFZ18724.1"/>
    <property type="molecule type" value="Genomic_DNA"/>
</dbReference>
<dbReference type="SMART" id="SM00448">
    <property type="entry name" value="REC"/>
    <property type="match status" value="2"/>
</dbReference>
<dbReference type="CDD" id="cd17546">
    <property type="entry name" value="REC_hyHK_CKI1_RcsC-like"/>
    <property type="match status" value="1"/>
</dbReference>
<dbReference type="SMART" id="SM00387">
    <property type="entry name" value="HATPase_c"/>
    <property type="match status" value="1"/>
</dbReference>
<dbReference type="eggNOG" id="COG5002">
    <property type="taxonomic scope" value="Bacteria"/>
</dbReference>
<feature type="domain" description="PAS" evidence="18">
    <location>
        <begin position="508"/>
        <end position="577"/>
    </location>
</feature>
<dbReference type="InterPro" id="IPR004358">
    <property type="entry name" value="Sig_transdc_His_kin-like_C"/>
</dbReference>
<dbReference type="Pfam" id="PF00512">
    <property type="entry name" value="HisKA"/>
    <property type="match status" value="1"/>
</dbReference>
<dbReference type="CDD" id="cd00130">
    <property type="entry name" value="PAS"/>
    <property type="match status" value="1"/>
</dbReference>
<keyword evidence="11" id="KW-0472">Membrane</keyword>
<dbReference type="eggNOG" id="COG3706">
    <property type="taxonomic scope" value="Bacteria"/>
</dbReference>
<dbReference type="SMART" id="SM00086">
    <property type="entry name" value="PAC"/>
    <property type="match status" value="2"/>
</dbReference>
<dbReference type="Gene3D" id="1.10.287.130">
    <property type="match status" value="1"/>
</dbReference>
<dbReference type="PROSITE" id="PS50109">
    <property type="entry name" value="HIS_KIN"/>
    <property type="match status" value="1"/>
</dbReference>
<dbReference type="GO" id="GO:0000155">
    <property type="term" value="F:phosphorelay sensor kinase activity"/>
    <property type="evidence" value="ECO:0007669"/>
    <property type="project" value="InterPro"/>
</dbReference>
<dbReference type="Pfam" id="PF00072">
    <property type="entry name" value="Response_reg"/>
    <property type="match status" value="2"/>
</dbReference>
<dbReference type="InterPro" id="IPR001789">
    <property type="entry name" value="Sig_transdc_resp-reg_receiver"/>
</dbReference>
<evidence type="ECO:0000313" key="20">
    <source>
        <dbReference type="EMBL" id="AFZ18724.1"/>
    </source>
</evidence>
<feature type="domain" description="Response regulatory" evidence="17">
    <location>
        <begin position="7"/>
        <end position="122"/>
    </location>
</feature>
<dbReference type="HOGENOM" id="CLU_000445_114_10_3"/>
<dbReference type="CDD" id="cd16922">
    <property type="entry name" value="HATPase_EvgS-ArcB-TorS-like"/>
    <property type="match status" value="1"/>
</dbReference>
<feature type="domain" description="Histidine kinase" evidence="16">
    <location>
        <begin position="650"/>
        <end position="897"/>
    </location>
</feature>
<evidence type="ECO:0000256" key="1">
    <source>
        <dbReference type="ARBA" id="ARBA00000085"/>
    </source>
</evidence>
<dbReference type="Gene3D" id="3.30.565.10">
    <property type="entry name" value="Histidine kinase-like ATPase, C-terminal domain"/>
    <property type="match status" value="1"/>
</dbReference>
<feature type="domain" description="PAC" evidence="19">
    <location>
        <begin position="582"/>
        <end position="632"/>
    </location>
</feature>
<dbReference type="InterPro" id="IPR036890">
    <property type="entry name" value="HATPase_C_sf"/>
</dbReference>
<dbReference type="InterPro" id="IPR000700">
    <property type="entry name" value="PAS-assoc_C"/>
</dbReference>
<feature type="coiled-coil region" evidence="15">
    <location>
        <begin position="299"/>
        <end position="344"/>
    </location>
</feature>
<dbReference type="eggNOG" id="COG4191">
    <property type="taxonomic scope" value="Bacteria"/>
</dbReference>
<dbReference type="GO" id="GO:0005524">
    <property type="term" value="F:ATP binding"/>
    <property type="evidence" value="ECO:0007669"/>
    <property type="project" value="UniProtKB-KW"/>
</dbReference>
<dbReference type="AlphaFoldDB" id="K9WG28"/>
<feature type="modified residue" description="4-aspartylphosphate" evidence="14">
    <location>
        <position position="57"/>
    </location>
</feature>
<feature type="coiled-coil region" evidence="15">
    <location>
        <begin position="623"/>
        <end position="650"/>
    </location>
</feature>
<evidence type="ECO:0000256" key="14">
    <source>
        <dbReference type="PROSITE-ProRule" id="PRU00169"/>
    </source>
</evidence>
<keyword evidence="6" id="KW-0808">Transferase</keyword>
<dbReference type="Pfam" id="PF08448">
    <property type="entry name" value="PAS_4"/>
    <property type="match status" value="1"/>
</dbReference>
<dbReference type="FunFam" id="3.30.565.10:FF:000010">
    <property type="entry name" value="Sensor histidine kinase RcsC"/>
    <property type="match status" value="1"/>
</dbReference>
<dbReference type="PATRIC" id="fig|1173027.3.peg.3245"/>
<dbReference type="KEGG" id="mic:Mic7113_2949"/>
<dbReference type="eggNOG" id="COG0745">
    <property type="taxonomic scope" value="Bacteria"/>
</dbReference>
<protein>
    <recommendedName>
        <fullName evidence="13">Circadian input-output histidine kinase CikA</fullName>
        <ecNumber evidence="4">2.7.13.3</ecNumber>
    </recommendedName>
</protein>
<feature type="domain" description="Response regulatory" evidence="17">
    <location>
        <begin position="923"/>
        <end position="1039"/>
    </location>
</feature>
<feature type="coiled-coil region" evidence="15">
    <location>
        <begin position="131"/>
        <end position="187"/>
    </location>
</feature>
<dbReference type="PRINTS" id="PR00344">
    <property type="entry name" value="BCTRLSENSOR"/>
</dbReference>
<dbReference type="GO" id="GO:0016020">
    <property type="term" value="C:membrane"/>
    <property type="evidence" value="ECO:0007669"/>
    <property type="project" value="UniProtKB-SubCell"/>
</dbReference>
<evidence type="ECO:0000259" key="16">
    <source>
        <dbReference type="PROSITE" id="PS50109"/>
    </source>
</evidence>
<keyword evidence="10" id="KW-0902">Two-component regulatory system</keyword>
<dbReference type="InterPro" id="IPR036097">
    <property type="entry name" value="HisK_dim/P_sf"/>
</dbReference>
<sequence length="1152" mass="130433">MQCKNNPILIIGNRIENRQVFVQYLSQSKYDITQASNGEEALKIIENGLKPSLILLDMPHRGGSKVTQKIRKIWQAEQVPILWLIDKNQNQNWETGLEMGVNDYLTQPLSKEELIFRINTQIELCRLKAENQRLSREGKALKQENTDLKILLETSTEHGDTVVNQLKDQADEAVRESERKLAQFLEAVPVGVGVLDANSKLYFLNQKAKEIFAKGVDPDTPVDRLSEAYQIYIAGTNELYPSENLPIVRSLKGENVTADDLEVHQGNQRIPIEVWATPIYDADGNIAYSINALQDIAERKRTEKILADYNRNLEQEVADRTQELEEKNRQLQQEIRASEIAARQRQLLEDKLRTSEKRMRAVFEAMTDIILVIDSQGTNIEVAPTNPGRLYEGTTYLVNQTIEQFIQGERAENWLSQIRRVIETQETIDFDYSLPINKDEVGSFKSVGNTTQERGEPADHSLQTLSFTLHPSEVWFTASLSPLPDGSVLWVARNITARKRAEMALRQSEEKFAKAFRSCPSAFTITRQIDGCHIEINDSFCQFIGYTRAEVLGRTAVDLNLWVNWEDRTQLFQILQEEGVIRNYEFTFRTKSGEVRTALLSAEMIDLDGQIHIISVSQDISDRKQAQAALQQAKEAAETANRAKSRFLANMSHELRTPLNAIIGFTQLLTRDSSLNPEQQEYLGIIQRSGEHLLELINNVLQMSKIEVGRVTLNKNNFDLYHLLDTLEAMFKLPVQNKNLQLVFDRTPTLPQYVQTDESKLRQVLINLLGNAIKFTTEGGVTLRIASKFKSEESNNLPVKRLNVEGSQPSSYQQHLKLQPVTLYFEVEDTGFGIAPEEMDSLFEPFLQTQTGRQALEGTGLGLPIARQFVQLMGGDIRVSSHLGKGSIFHFEIEVDIAQEPKIVTTQASRRVIGLESGQPKYRILVVDDRLESRVLLVKLLASVGFEVLEAVNGQEAIELWSSWEPHLIWMDMRMPVMDGYEATKRIKADLKGQATAIVALTASAFEEERSVVLSAGCDDFVRKPFRESVIFEKMTQHLGVRYIYAESASSASEGGRQKMESEPGDSSYPADSAVPYILEPSSFYVMPIEWVQELYQAAVTIDNERILQLIEQIPAAHNPLAKVIADLVNNFRCDKILDLIEQAKILEQGTD</sequence>
<evidence type="ECO:0000256" key="6">
    <source>
        <dbReference type="ARBA" id="ARBA00022679"/>
    </source>
</evidence>
<dbReference type="InterPro" id="IPR003594">
    <property type="entry name" value="HATPase_dom"/>
</dbReference>
<evidence type="ECO:0000256" key="8">
    <source>
        <dbReference type="ARBA" id="ARBA00022777"/>
    </source>
</evidence>
<keyword evidence="21" id="KW-1185">Reference proteome</keyword>
<feature type="domain" description="PAC" evidence="19">
    <location>
        <begin position="254"/>
        <end position="308"/>
    </location>
</feature>
<dbReference type="CDD" id="cd00082">
    <property type="entry name" value="HisKA"/>
    <property type="match status" value="1"/>
</dbReference>
<dbReference type="SUPFAM" id="SSF55785">
    <property type="entry name" value="PYP-like sensor domain (PAS domain)"/>
    <property type="match status" value="3"/>
</dbReference>
<keyword evidence="15" id="KW-0175">Coiled coil</keyword>
<dbReference type="InterPro" id="IPR000014">
    <property type="entry name" value="PAS"/>
</dbReference>
<keyword evidence="5 14" id="KW-0597">Phosphoprotein</keyword>
<keyword evidence="7" id="KW-0547">Nucleotide-binding</keyword>
<evidence type="ECO:0000256" key="9">
    <source>
        <dbReference type="ARBA" id="ARBA00022840"/>
    </source>
</evidence>
<evidence type="ECO:0000256" key="10">
    <source>
        <dbReference type="ARBA" id="ARBA00023012"/>
    </source>
</evidence>
<reference evidence="20 21" key="1">
    <citation type="submission" date="2012-06" db="EMBL/GenBank/DDBJ databases">
        <title>Finished chromosome of genome of Microcoleus sp. PCC 7113.</title>
        <authorList>
            <consortium name="US DOE Joint Genome Institute"/>
            <person name="Gugger M."/>
            <person name="Coursin T."/>
            <person name="Rippka R."/>
            <person name="Tandeau De Marsac N."/>
            <person name="Huntemann M."/>
            <person name="Wei C.-L."/>
            <person name="Han J."/>
            <person name="Detter J.C."/>
            <person name="Han C."/>
            <person name="Tapia R."/>
            <person name="Chen A."/>
            <person name="Kyrpides N."/>
            <person name="Mavromatis K."/>
            <person name="Markowitz V."/>
            <person name="Szeto E."/>
            <person name="Ivanova N."/>
            <person name="Pagani I."/>
            <person name="Pati A."/>
            <person name="Goodwin L."/>
            <person name="Nordberg H.P."/>
            <person name="Cantor M.N."/>
            <person name="Hua S.X."/>
            <person name="Woyke T."/>
            <person name="Kerfeld C.A."/>
        </authorList>
    </citation>
    <scope>NUCLEOTIDE SEQUENCE [LARGE SCALE GENOMIC DNA]</scope>
    <source>
        <strain evidence="20 21">PCC 7113</strain>
    </source>
</reference>